<reference evidence="3" key="2">
    <citation type="journal article" date="2023" name="Science">
        <title>Genomic signatures of disease resistance in endangered staghorn corals.</title>
        <authorList>
            <person name="Vollmer S.V."/>
            <person name="Selwyn J.D."/>
            <person name="Despard B.A."/>
            <person name="Roesel C.L."/>
        </authorList>
    </citation>
    <scope>NUCLEOTIDE SEQUENCE</scope>
    <source>
        <strain evidence="3">K2</strain>
    </source>
</reference>
<gene>
    <name evidence="3" type="ORF">P5673_007181</name>
</gene>
<feature type="region of interest" description="Disordered" evidence="1">
    <location>
        <begin position="93"/>
        <end position="117"/>
    </location>
</feature>
<dbReference type="Proteomes" id="UP001249851">
    <property type="component" value="Unassembled WGS sequence"/>
</dbReference>
<reference evidence="3" key="1">
    <citation type="journal article" date="2023" name="G3 (Bethesda)">
        <title>Whole genome assembly and annotation of the endangered Caribbean coral Acropora cervicornis.</title>
        <authorList>
            <person name="Selwyn J.D."/>
            <person name="Vollmer S.V."/>
        </authorList>
    </citation>
    <scope>NUCLEOTIDE SEQUENCE</scope>
    <source>
        <strain evidence="3">K2</strain>
    </source>
</reference>
<dbReference type="EMBL" id="JARQWQ010000012">
    <property type="protein sequence ID" value="KAK2568189.1"/>
    <property type="molecule type" value="Genomic_DNA"/>
</dbReference>
<evidence type="ECO:0000256" key="1">
    <source>
        <dbReference type="SAM" id="MobiDB-lite"/>
    </source>
</evidence>
<keyword evidence="2" id="KW-0732">Signal</keyword>
<name>A0AAD9VBF4_ACRCE</name>
<evidence type="ECO:0000256" key="2">
    <source>
        <dbReference type="SAM" id="SignalP"/>
    </source>
</evidence>
<feature type="signal peptide" evidence="2">
    <location>
        <begin position="1"/>
        <end position="19"/>
    </location>
</feature>
<organism evidence="3 4">
    <name type="scientific">Acropora cervicornis</name>
    <name type="common">Staghorn coral</name>
    <dbReference type="NCBI Taxonomy" id="6130"/>
    <lineage>
        <taxon>Eukaryota</taxon>
        <taxon>Metazoa</taxon>
        <taxon>Cnidaria</taxon>
        <taxon>Anthozoa</taxon>
        <taxon>Hexacorallia</taxon>
        <taxon>Scleractinia</taxon>
        <taxon>Astrocoeniina</taxon>
        <taxon>Acroporidae</taxon>
        <taxon>Acropora</taxon>
    </lineage>
</organism>
<feature type="chain" id="PRO_5042274479" evidence="2">
    <location>
        <begin position="20"/>
        <end position="117"/>
    </location>
</feature>
<protein>
    <submittedName>
        <fullName evidence="3">Uncharacterized protein</fullName>
    </submittedName>
</protein>
<dbReference type="AlphaFoldDB" id="A0AAD9VBF4"/>
<evidence type="ECO:0000313" key="3">
    <source>
        <dbReference type="EMBL" id="KAK2568189.1"/>
    </source>
</evidence>
<keyword evidence="4" id="KW-1185">Reference proteome</keyword>
<comment type="caution">
    <text evidence="3">The sequence shown here is derived from an EMBL/GenBank/DDBJ whole genome shotgun (WGS) entry which is preliminary data.</text>
</comment>
<feature type="region of interest" description="Disordered" evidence="1">
    <location>
        <begin position="24"/>
        <end position="46"/>
    </location>
</feature>
<dbReference type="PROSITE" id="PS51257">
    <property type="entry name" value="PROKAR_LIPOPROTEIN"/>
    <property type="match status" value="1"/>
</dbReference>
<evidence type="ECO:0000313" key="4">
    <source>
        <dbReference type="Proteomes" id="UP001249851"/>
    </source>
</evidence>
<accession>A0AAD9VBF4</accession>
<sequence length="117" mass="13490">MRFLLVIFAIGFLVTLACAGSQRTRIRPGKKDETSDPPNDSTTQEGFQWMLPLQLTRYLEMTLEQSFQDQEEKGLSQNMLICKDLYDQGGKGDRLMTEYSTDDENHKANHRPSWKNS</sequence>
<proteinExistence type="predicted"/>
<feature type="compositionally biased region" description="Polar residues" evidence="1">
    <location>
        <begin position="36"/>
        <end position="46"/>
    </location>
</feature>
<feature type="compositionally biased region" description="Basic residues" evidence="1">
    <location>
        <begin position="108"/>
        <end position="117"/>
    </location>
</feature>